<dbReference type="Pfam" id="PF07445">
    <property type="entry name" value="PriC"/>
    <property type="match status" value="1"/>
</dbReference>
<keyword evidence="1" id="KW-0175">Coiled coil</keyword>
<dbReference type="STRING" id="706191.PANA_1025"/>
<dbReference type="HOGENOM" id="CLU_103284_1_0_6"/>
<proteinExistence type="predicted"/>
<protein>
    <submittedName>
        <fullName evidence="2">PriC</fullName>
    </submittedName>
</protein>
<sequence>MHNDRSARFQSRNLSIPESRAMSYVTAHQRLLNCMLDLRQDIASHPDGHCRSPRFDSQLFTTKGTRLADYLQEIEHNYQRLCQPNGDMARSQWLASHLVDQIAALQREARTQQLRSPQERAQPSSRQRKYLEYREYERRLQAMIDQREQRMALAETLAVQQQLKKDLEVLEGRMARCRQAIRSVEWAMSLANSAFNT</sequence>
<dbReference type="InterPro" id="IPR010890">
    <property type="entry name" value="PriC"/>
</dbReference>
<dbReference type="AlphaFoldDB" id="D4GLS2"/>
<dbReference type="KEGG" id="pam:PANA_1025"/>
<dbReference type="EMBL" id="CP001875">
    <property type="protein sequence ID" value="ADD76192.1"/>
    <property type="molecule type" value="Genomic_DNA"/>
</dbReference>
<evidence type="ECO:0000256" key="1">
    <source>
        <dbReference type="SAM" id="Coils"/>
    </source>
</evidence>
<evidence type="ECO:0000313" key="2">
    <source>
        <dbReference type="EMBL" id="ADD76192.1"/>
    </source>
</evidence>
<dbReference type="Gene3D" id="1.20.1270.340">
    <property type="match status" value="1"/>
</dbReference>
<organism evidence="2 3">
    <name type="scientific">Pantoea ananatis (strain LMG 20103)</name>
    <dbReference type="NCBI Taxonomy" id="706191"/>
    <lineage>
        <taxon>Bacteria</taxon>
        <taxon>Pseudomonadati</taxon>
        <taxon>Pseudomonadota</taxon>
        <taxon>Gammaproteobacteria</taxon>
        <taxon>Enterobacterales</taxon>
        <taxon>Erwiniaceae</taxon>
        <taxon>Pantoea</taxon>
    </lineage>
</organism>
<reference evidence="2 3" key="1">
    <citation type="journal article" date="2010" name="J. Bacteriol.">
        <title>Genome sequence of Pantoea ananatis LMG20103, the causative agent of Eucalyptus blight and dieback.</title>
        <authorList>
            <person name="De Maayer P."/>
            <person name="Chan W.Y."/>
            <person name="Venter S.N."/>
            <person name="Toth I.K."/>
            <person name="Birch P.R."/>
            <person name="Joubert F."/>
            <person name="Coutinho T.A."/>
        </authorList>
    </citation>
    <scope>NUCLEOTIDE SEQUENCE [LARGE SCALE GENOMIC DNA]</scope>
    <source>
        <strain evidence="2 3">LMG 20103</strain>
    </source>
</reference>
<dbReference type="eggNOG" id="COG3923">
    <property type="taxonomic scope" value="Bacteria"/>
</dbReference>
<feature type="coiled-coil region" evidence="1">
    <location>
        <begin position="126"/>
        <end position="180"/>
    </location>
</feature>
<accession>D4GLS2</accession>
<name>D4GLS2_PANAM</name>
<evidence type="ECO:0000313" key="3">
    <source>
        <dbReference type="Proteomes" id="UP000001702"/>
    </source>
</evidence>
<dbReference type="Proteomes" id="UP000001702">
    <property type="component" value="Chromosome"/>
</dbReference>
<keyword evidence="3" id="KW-1185">Reference proteome</keyword>
<gene>
    <name evidence="2" type="primary">priC</name>
    <name evidence="2" type="ordered locus">PANA_1025</name>
</gene>
<dbReference type="InterPro" id="IPR038338">
    <property type="entry name" value="PriC_sf"/>
</dbReference>